<proteinExistence type="predicted"/>
<evidence type="ECO:0008006" key="3">
    <source>
        <dbReference type="Google" id="ProtNLM"/>
    </source>
</evidence>
<dbReference type="InterPro" id="IPR024079">
    <property type="entry name" value="MetalloPept_cat_dom_sf"/>
</dbReference>
<protein>
    <recommendedName>
        <fullName evidence="3">Peptidase metallopeptidase domain-containing protein</fullName>
    </recommendedName>
</protein>
<dbReference type="GO" id="GO:0008237">
    <property type="term" value="F:metallopeptidase activity"/>
    <property type="evidence" value="ECO:0007669"/>
    <property type="project" value="InterPro"/>
</dbReference>
<gene>
    <name evidence="1" type="ORF">C2S_4148</name>
</gene>
<dbReference type="AlphaFoldDB" id="A0A9Q9REX9"/>
<dbReference type="SUPFAM" id="SSF55486">
    <property type="entry name" value="Metalloproteases ('zincins'), catalytic domain"/>
    <property type="match status" value="1"/>
</dbReference>
<accession>A0A9Q9REX9</accession>
<sequence>MLWPGGSQISIATMSNGAVPSWVLDIMKSVVGEWLRGLGGGLTVEWLPAGSAPKIRISFQTDVSNWSCVGARARLYDQSKPTMNFNFGGWKDNRVVYSHAYIKRLAAHLFGHALGLPHAQVKQTLSYNKPRLEKLCGAYYAAMIQSATGFQKLQDSDSIMHHELPSALRGSGTDVLQGGHGIDNEARSLQKSLYPAWPKPSCGVYGAKSIASFNKGGYGTCYFSTPLTNNIVAGLCRLDMGTNGNFRLRSKITGIKKKKGYT</sequence>
<comment type="caution">
    <text evidence="1">The sequence shown here is derived from an EMBL/GenBank/DDBJ whole genome shotgun (WGS) entry which is preliminary data.</text>
</comment>
<organism evidence="1 2">
    <name type="scientific">Fusarium fujikuroi</name>
    <name type="common">Bakanae and foot rot disease fungus</name>
    <name type="synonym">Gibberella fujikuroi</name>
    <dbReference type="NCBI Taxonomy" id="5127"/>
    <lineage>
        <taxon>Eukaryota</taxon>
        <taxon>Fungi</taxon>
        <taxon>Dikarya</taxon>
        <taxon>Ascomycota</taxon>
        <taxon>Pezizomycotina</taxon>
        <taxon>Sordariomycetes</taxon>
        <taxon>Hypocreomycetidae</taxon>
        <taxon>Hypocreales</taxon>
        <taxon>Nectriaceae</taxon>
        <taxon>Fusarium</taxon>
        <taxon>Fusarium fujikuroi species complex</taxon>
    </lineage>
</organism>
<dbReference type="EMBL" id="CABFJX010000046">
    <property type="protein sequence ID" value="VTT60508.1"/>
    <property type="molecule type" value="Genomic_DNA"/>
</dbReference>
<name>A0A9Q9REX9_FUSFU</name>
<dbReference type="Proteomes" id="UP000760494">
    <property type="component" value="Unassembled WGS sequence"/>
</dbReference>
<evidence type="ECO:0000313" key="1">
    <source>
        <dbReference type="EMBL" id="VTT60508.1"/>
    </source>
</evidence>
<evidence type="ECO:0000313" key="2">
    <source>
        <dbReference type="Proteomes" id="UP000760494"/>
    </source>
</evidence>
<dbReference type="Gene3D" id="3.40.390.10">
    <property type="entry name" value="Collagenase (Catalytic Domain)"/>
    <property type="match status" value="1"/>
</dbReference>
<reference evidence="1" key="1">
    <citation type="submission" date="2019-05" db="EMBL/GenBank/DDBJ databases">
        <authorList>
            <person name="Piombo E."/>
        </authorList>
    </citation>
    <scope>NUCLEOTIDE SEQUENCE</scope>
    <source>
        <strain evidence="1">C2S</strain>
    </source>
</reference>